<dbReference type="Proteomes" id="UP001162131">
    <property type="component" value="Unassembled WGS sequence"/>
</dbReference>
<sequence length="76" mass="8960">MIEALISMVSKALKIKKSAITIKPRLKFSDAIHYKNFDYEFELQTSAERIKESEIMDKILMKSRSDKRKPISNIRR</sequence>
<proteinExistence type="predicted"/>
<dbReference type="EMBL" id="CAJZBQ010000001">
    <property type="protein sequence ID" value="CAG9309867.1"/>
    <property type="molecule type" value="Genomic_DNA"/>
</dbReference>
<dbReference type="AlphaFoldDB" id="A0AAU9I8K2"/>
<keyword evidence="2" id="KW-1185">Reference proteome</keyword>
<evidence type="ECO:0000313" key="2">
    <source>
        <dbReference type="Proteomes" id="UP001162131"/>
    </source>
</evidence>
<name>A0AAU9I8K2_9CILI</name>
<organism evidence="1 2">
    <name type="scientific">Blepharisma stoltei</name>
    <dbReference type="NCBI Taxonomy" id="1481888"/>
    <lineage>
        <taxon>Eukaryota</taxon>
        <taxon>Sar</taxon>
        <taxon>Alveolata</taxon>
        <taxon>Ciliophora</taxon>
        <taxon>Postciliodesmatophora</taxon>
        <taxon>Heterotrichea</taxon>
        <taxon>Heterotrichida</taxon>
        <taxon>Blepharismidae</taxon>
        <taxon>Blepharisma</taxon>
    </lineage>
</organism>
<evidence type="ECO:0000313" key="1">
    <source>
        <dbReference type="EMBL" id="CAG9309867.1"/>
    </source>
</evidence>
<gene>
    <name evidence="1" type="ORF">BSTOLATCC_MIC82</name>
</gene>
<protein>
    <submittedName>
        <fullName evidence="1">Uncharacterized protein</fullName>
    </submittedName>
</protein>
<accession>A0AAU9I8K2</accession>
<comment type="caution">
    <text evidence="1">The sequence shown here is derived from an EMBL/GenBank/DDBJ whole genome shotgun (WGS) entry which is preliminary data.</text>
</comment>
<reference evidence="1" key="1">
    <citation type="submission" date="2021-09" db="EMBL/GenBank/DDBJ databases">
        <authorList>
            <consortium name="AG Swart"/>
            <person name="Singh M."/>
            <person name="Singh A."/>
            <person name="Seah K."/>
            <person name="Emmerich C."/>
        </authorList>
    </citation>
    <scope>NUCLEOTIDE SEQUENCE</scope>
    <source>
        <strain evidence="1">ATCC30299</strain>
    </source>
</reference>